<keyword evidence="11" id="KW-1185">Reference proteome</keyword>
<keyword evidence="3 7" id="KW-0812">Transmembrane</keyword>
<dbReference type="EMBL" id="JAEKNR010000082">
    <property type="protein sequence ID" value="MBJ7597831.1"/>
    <property type="molecule type" value="Genomic_DNA"/>
</dbReference>
<dbReference type="Pfam" id="PF02687">
    <property type="entry name" value="FtsX"/>
    <property type="match status" value="1"/>
</dbReference>
<evidence type="ECO:0000256" key="2">
    <source>
        <dbReference type="ARBA" id="ARBA00022475"/>
    </source>
</evidence>
<evidence type="ECO:0000259" key="9">
    <source>
        <dbReference type="Pfam" id="PF12704"/>
    </source>
</evidence>
<sequence>MKLFEALGLAFSGLSGNRLRSGLTMLGILIGVAAVILLVAVGNGTSVQVQQQVQSLGSNIVYVYPSTARVGGVTQGFGTGQTLSQQDVDALNDKTQAPDIVTAIPLTQAAGQMTYNNQNWFASTTGSNQDFAGVRNYQLSAGSFFTAGDVRNSAKVVVLGQTVIDNLFGGDPNAAVGQTIKIQRQSFRVVGTFAAKGSAGLGNQDNVAVVPISSAWAYLTGGRGKNISSIVLQASSSDSVPAAQQEATQVLLNRHNISDPTQADFQTQSQQDILNTFGQITGALTVLLGSIAAISLVVGGIGIMNIMLVTVTERTREIGIRKAIGARRADILLQFLIESMFLSGVGGLLGIAVGAGLATWLGHGSIQIAGGALPPPIVSGPSVLLAFGVSVGIGLFFGIYPANRAAALNPIEALRYE</sequence>
<dbReference type="InterPro" id="IPR050250">
    <property type="entry name" value="Macrolide_Exporter_MacB"/>
</dbReference>
<accession>A0A934N6Q8</accession>
<keyword evidence="5 7" id="KW-0472">Membrane</keyword>
<evidence type="ECO:0000256" key="1">
    <source>
        <dbReference type="ARBA" id="ARBA00004651"/>
    </source>
</evidence>
<feature type="transmembrane region" description="Helical" evidence="7">
    <location>
        <begin position="381"/>
        <end position="400"/>
    </location>
</feature>
<evidence type="ECO:0000256" key="4">
    <source>
        <dbReference type="ARBA" id="ARBA00022989"/>
    </source>
</evidence>
<evidence type="ECO:0000256" key="7">
    <source>
        <dbReference type="SAM" id="Phobius"/>
    </source>
</evidence>
<keyword evidence="2" id="KW-1003">Cell membrane</keyword>
<feature type="transmembrane region" description="Helical" evidence="7">
    <location>
        <begin position="332"/>
        <end position="361"/>
    </location>
</feature>
<proteinExistence type="inferred from homology"/>
<protein>
    <submittedName>
        <fullName evidence="10">ABC transporter permease</fullName>
    </submittedName>
</protein>
<dbReference type="GO" id="GO:0005886">
    <property type="term" value="C:plasma membrane"/>
    <property type="evidence" value="ECO:0007669"/>
    <property type="project" value="UniProtKB-SubCell"/>
</dbReference>
<dbReference type="InterPro" id="IPR025857">
    <property type="entry name" value="MacB_PCD"/>
</dbReference>
<feature type="domain" description="MacB-like periplasmic core" evidence="9">
    <location>
        <begin position="21"/>
        <end position="249"/>
    </location>
</feature>
<evidence type="ECO:0000313" key="11">
    <source>
        <dbReference type="Proteomes" id="UP000612893"/>
    </source>
</evidence>
<name>A0A934N6Q8_9BACT</name>
<organism evidence="10 11">
    <name type="scientific">Candidatus Nephthysia bennettiae</name>
    <dbReference type="NCBI Taxonomy" id="3127016"/>
    <lineage>
        <taxon>Bacteria</taxon>
        <taxon>Bacillati</taxon>
        <taxon>Candidatus Dormiibacterota</taxon>
        <taxon>Candidatus Dormibacteria</taxon>
        <taxon>Candidatus Dormibacterales</taxon>
        <taxon>Candidatus Dormibacteraceae</taxon>
        <taxon>Candidatus Nephthysia</taxon>
    </lineage>
</organism>
<keyword evidence="4 7" id="KW-1133">Transmembrane helix</keyword>
<feature type="transmembrane region" description="Helical" evidence="7">
    <location>
        <begin position="286"/>
        <end position="311"/>
    </location>
</feature>
<evidence type="ECO:0000256" key="5">
    <source>
        <dbReference type="ARBA" id="ARBA00023136"/>
    </source>
</evidence>
<dbReference type="AlphaFoldDB" id="A0A934N6Q8"/>
<evidence type="ECO:0000259" key="8">
    <source>
        <dbReference type="Pfam" id="PF02687"/>
    </source>
</evidence>
<comment type="caution">
    <text evidence="10">The sequence shown here is derived from an EMBL/GenBank/DDBJ whole genome shotgun (WGS) entry which is preliminary data.</text>
</comment>
<dbReference type="Pfam" id="PF12704">
    <property type="entry name" value="MacB_PCD"/>
    <property type="match status" value="1"/>
</dbReference>
<evidence type="ECO:0000256" key="3">
    <source>
        <dbReference type="ARBA" id="ARBA00022692"/>
    </source>
</evidence>
<reference evidence="10" key="1">
    <citation type="submission" date="2020-10" db="EMBL/GenBank/DDBJ databases">
        <title>Ca. Dormibacterota MAGs.</title>
        <authorList>
            <person name="Montgomery K."/>
        </authorList>
    </citation>
    <scope>NUCLEOTIDE SEQUENCE [LARGE SCALE GENOMIC DNA]</scope>
    <source>
        <strain evidence="10">SC8812_S17_10</strain>
    </source>
</reference>
<comment type="similarity">
    <text evidence="6">Belongs to the ABC-4 integral membrane protein family.</text>
</comment>
<dbReference type="RefSeq" id="WP_338200359.1">
    <property type="nucleotide sequence ID" value="NZ_JAEKNR010000082.1"/>
</dbReference>
<feature type="domain" description="ABC3 transporter permease C-terminal" evidence="8">
    <location>
        <begin position="290"/>
        <end position="410"/>
    </location>
</feature>
<comment type="subcellular location">
    <subcellularLocation>
        <location evidence="1">Cell membrane</location>
        <topology evidence="1">Multi-pass membrane protein</topology>
    </subcellularLocation>
</comment>
<dbReference type="Proteomes" id="UP000612893">
    <property type="component" value="Unassembled WGS sequence"/>
</dbReference>
<dbReference type="PANTHER" id="PTHR30572">
    <property type="entry name" value="MEMBRANE COMPONENT OF TRANSPORTER-RELATED"/>
    <property type="match status" value="1"/>
</dbReference>
<evidence type="ECO:0000256" key="6">
    <source>
        <dbReference type="ARBA" id="ARBA00038076"/>
    </source>
</evidence>
<dbReference type="InterPro" id="IPR003838">
    <property type="entry name" value="ABC3_permease_C"/>
</dbReference>
<evidence type="ECO:0000313" key="10">
    <source>
        <dbReference type="EMBL" id="MBJ7597831.1"/>
    </source>
</evidence>
<feature type="transmembrane region" description="Helical" evidence="7">
    <location>
        <begin position="21"/>
        <end position="42"/>
    </location>
</feature>
<gene>
    <name evidence="10" type="ORF">JF922_07065</name>
</gene>
<dbReference type="PANTHER" id="PTHR30572:SF4">
    <property type="entry name" value="ABC TRANSPORTER PERMEASE YTRF"/>
    <property type="match status" value="1"/>
</dbReference>